<comment type="subcellular location">
    <subcellularLocation>
        <location evidence="1">Membrane</location>
        <topology evidence="1">Multi-pass membrane protein</topology>
    </subcellularLocation>
</comment>
<dbReference type="GO" id="GO:0030322">
    <property type="term" value="P:stabilization of membrane potential"/>
    <property type="evidence" value="ECO:0007669"/>
    <property type="project" value="TreeGrafter"/>
</dbReference>
<dbReference type="PANTHER" id="PTHR11003:SF301">
    <property type="entry name" value="POTASSIUM CHANNEL PROTEIN"/>
    <property type="match status" value="1"/>
</dbReference>
<feature type="compositionally biased region" description="Basic and acidic residues" evidence="8">
    <location>
        <begin position="15"/>
        <end position="28"/>
    </location>
</feature>
<dbReference type="OrthoDB" id="297496at2759"/>
<feature type="domain" description="Potassium channel" evidence="10">
    <location>
        <begin position="221"/>
        <end position="292"/>
    </location>
</feature>
<dbReference type="EMBL" id="MU006095">
    <property type="protein sequence ID" value="KAF2839153.1"/>
    <property type="molecule type" value="Genomic_DNA"/>
</dbReference>
<keyword evidence="6 9" id="KW-0472">Membrane</keyword>
<keyword evidence="3 9" id="KW-0812">Transmembrane</keyword>
<evidence type="ECO:0000256" key="8">
    <source>
        <dbReference type="SAM" id="MobiDB-lite"/>
    </source>
</evidence>
<feature type="transmembrane region" description="Helical" evidence="9">
    <location>
        <begin position="365"/>
        <end position="389"/>
    </location>
</feature>
<feature type="transmembrane region" description="Helical" evidence="9">
    <location>
        <begin position="219"/>
        <end position="241"/>
    </location>
</feature>
<evidence type="ECO:0000256" key="4">
    <source>
        <dbReference type="ARBA" id="ARBA00022989"/>
    </source>
</evidence>
<evidence type="ECO:0000313" key="11">
    <source>
        <dbReference type="EMBL" id="KAF2839153.1"/>
    </source>
</evidence>
<evidence type="ECO:0000259" key="10">
    <source>
        <dbReference type="Pfam" id="PF07885"/>
    </source>
</evidence>
<keyword evidence="5" id="KW-0406">Ion transport</keyword>
<dbReference type="GO" id="GO:0022841">
    <property type="term" value="F:potassium ion leak channel activity"/>
    <property type="evidence" value="ECO:0007669"/>
    <property type="project" value="TreeGrafter"/>
</dbReference>
<evidence type="ECO:0000256" key="3">
    <source>
        <dbReference type="ARBA" id="ARBA00022692"/>
    </source>
</evidence>
<dbReference type="Gene3D" id="1.10.287.70">
    <property type="match status" value="2"/>
</dbReference>
<evidence type="ECO:0000256" key="6">
    <source>
        <dbReference type="ARBA" id="ARBA00023136"/>
    </source>
</evidence>
<dbReference type="SUPFAM" id="SSF81324">
    <property type="entry name" value="Voltage-gated potassium channels"/>
    <property type="match status" value="2"/>
</dbReference>
<organism evidence="11 12">
    <name type="scientific">Patellaria atrata CBS 101060</name>
    <dbReference type="NCBI Taxonomy" id="1346257"/>
    <lineage>
        <taxon>Eukaryota</taxon>
        <taxon>Fungi</taxon>
        <taxon>Dikarya</taxon>
        <taxon>Ascomycota</taxon>
        <taxon>Pezizomycotina</taxon>
        <taxon>Dothideomycetes</taxon>
        <taxon>Dothideomycetes incertae sedis</taxon>
        <taxon>Patellariales</taxon>
        <taxon>Patellariaceae</taxon>
        <taxon>Patellaria</taxon>
    </lineage>
</organism>
<evidence type="ECO:0000256" key="9">
    <source>
        <dbReference type="SAM" id="Phobius"/>
    </source>
</evidence>
<evidence type="ECO:0000313" key="12">
    <source>
        <dbReference type="Proteomes" id="UP000799429"/>
    </source>
</evidence>
<name>A0A9P4SAM1_9PEZI</name>
<dbReference type="AlphaFoldDB" id="A0A9P4SAM1"/>
<sequence length="694" mass="78496">MTTTDPGVDATIENAAKDVEKNPHDDHDKYQEEEERAFMNPSRWWFASTACPLIAGTFGPMANAFSICALVQSWRTYIPPGGTEAHGEPIKDPGWFRLHRLLAINSISLVCAISANVALLLNMARRLRFAIAQSITILGFFLASFLLIALVLVASTTLRLLPASEHALGQAYYYAIIAAGLYFIIASLMILTVVGSYLGHYEKEFRLTVSQRTLMIQTMGFVTYMLLGSLIFSFVEGWSFLNAVYWADFTLLTVGIGGTFVPRTHTGRSLLFPFAIGGIVMVGLVVGSVRSLVLDRGREKMQARMMEKRREKTVKSIDEHRGIVKMGMWTKMEFTTKGLTETKRREQEFQIMRAVQTKAENRRRWVALMLSGVAALLLWFLGALVFQHAEKNQQWTYFVSLYFSYTSLLTIGYGDYEVMSNSGKPFFVFWTLLAVPTLTILISNMGDTVVKSFKDFSIWIGSLTVLPDETGARSALKAGMSRLTKGRAFSKQLSDSMKKSAEQRDRDTNGHPGGEDRMQEDLFADRLAKHVESEELKAAREAHKEGDPVLRDVHFYHFVLAKELRQLLEDVSASPPKQYTYQEWAYYLKLIGHDEADKQHHRPPPKVPDPPQDRDIHEMGMIDKEDSGSEQGVHGWSWLGTRSPLMGNKLETEWILERIAEVLETELKKLGSHNPEKQREPPPISLDDFREKKS</sequence>
<feature type="compositionally biased region" description="Basic and acidic residues" evidence="8">
    <location>
        <begin position="669"/>
        <end position="680"/>
    </location>
</feature>
<keyword evidence="4 9" id="KW-1133">Transmembrane helix</keyword>
<evidence type="ECO:0000256" key="5">
    <source>
        <dbReference type="ARBA" id="ARBA00023065"/>
    </source>
</evidence>
<feature type="transmembrane region" description="Helical" evidence="9">
    <location>
        <begin position="395"/>
        <end position="414"/>
    </location>
</feature>
<evidence type="ECO:0000256" key="2">
    <source>
        <dbReference type="ARBA" id="ARBA00022448"/>
    </source>
</evidence>
<keyword evidence="12" id="KW-1185">Reference proteome</keyword>
<comment type="caution">
    <text evidence="11">The sequence shown here is derived from an EMBL/GenBank/DDBJ whole genome shotgun (WGS) entry which is preliminary data.</text>
</comment>
<evidence type="ECO:0000256" key="1">
    <source>
        <dbReference type="ARBA" id="ARBA00004141"/>
    </source>
</evidence>
<feature type="domain" description="Potassium channel" evidence="10">
    <location>
        <begin position="376"/>
        <end position="450"/>
    </location>
</feature>
<dbReference type="Pfam" id="PF07885">
    <property type="entry name" value="Ion_trans_2"/>
    <property type="match status" value="2"/>
</dbReference>
<feature type="region of interest" description="Disordered" evidence="8">
    <location>
        <begin position="596"/>
        <end position="617"/>
    </location>
</feature>
<feature type="transmembrane region" description="Helical" evidence="9">
    <location>
        <begin position="426"/>
        <end position="446"/>
    </location>
</feature>
<feature type="transmembrane region" description="Helical" evidence="9">
    <location>
        <begin position="101"/>
        <end position="123"/>
    </location>
</feature>
<dbReference type="InterPro" id="IPR013099">
    <property type="entry name" value="K_chnl_dom"/>
</dbReference>
<feature type="region of interest" description="Disordered" evidence="8">
    <location>
        <begin position="1"/>
        <end position="28"/>
    </location>
</feature>
<reference evidence="11" key="1">
    <citation type="journal article" date="2020" name="Stud. Mycol.">
        <title>101 Dothideomycetes genomes: a test case for predicting lifestyles and emergence of pathogens.</title>
        <authorList>
            <person name="Haridas S."/>
            <person name="Albert R."/>
            <person name="Binder M."/>
            <person name="Bloem J."/>
            <person name="Labutti K."/>
            <person name="Salamov A."/>
            <person name="Andreopoulos B."/>
            <person name="Baker S."/>
            <person name="Barry K."/>
            <person name="Bills G."/>
            <person name="Bluhm B."/>
            <person name="Cannon C."/>
            <person name="Castanera R."/>
            <person name="Culley D."/>
            <person name="Daum C."/>
            <person name="Ezra D."/>
            <person name="Gonzalez J."/>
            <person name="Henrissat B."/>
            <person name="Kuo A."/>
            <person name="Liang C."/>
            <person name="Lipzen A."/>
            <person name="Lutzoni F."/>
            <person name="Magnuson J."/>
            <person name="Mondo S."/>
            <person name="Nolan M."/>
            <person name="Ohm R."/>
            <person name="Pangilinan J."/>
            <person name="Park H.-J."/>
            <person name="Ramirez L."/>
            <person name="Alfaro M."/>
            <person name="Sun H."/>
            <person name="Tritt A."/>
            <person name="Yoshinaga Y."/>
            <person name="Zwiers L.-H."/>
            <person name="Turgeon B."/>
            <person name="Goodwin S."/>
            <person name="Spatafora J."/>
            <person name="Crous P."/>
            <person name="Grigoriev I."/>
        </authorList>
    </citation>
    <scope>NUCLEOTIDE SEQUENCE</scope>
    <source>
        <strain evidence="11">CBS 101060</strain>
    </source>
</reference>
<protein>
    <submittedName>
        <fullName evidence="11">Voltage-gated potassium channel</fullName>
    </submittedName>
</protein>
<dbReference type="GO" id="GO:0005886">
    <property type="term" value="C:plasma membrane"/>
    <property type="evidence" value="ECO:0007669"/>
    <property type="project" value="TreeGrafter"/>
</dbReference>
<feature type="transmembrane region" description="Helical" evidence="9">
    <location>
        <begin position="135"/>
        <end position="160"/>
    </location>
</feature>
<feature type="compositionally biased region" description="Basic and acidic residues" evidence="8">
    <location>
        <begin position="496"/>
        <end position="518"/>
    </location>
</feature>
<proteinExistence type="predicted"/>
<feature type="transmembrane region" description="Helical" evidence="9">
    <location>
        <begin position="172"/>
        <end position="198"/>
    </location>
</feature>
<evidence type="ECO:0000256" key="7">
    <source>
        <dbReference type="ARBA" id="ARBA00023303"/>
    </source>
</evidence>
<feature type="transmembrane region" description="Helical" evidence="9">
    <location>
        <begin position="270"/>
        <end position="293"/>
    </location>
</feature>
<accession>A0A9P4SAM1</accession>
<keyword evidence="2" id="KW-0813">Transport</keyword>
<gene>
    <name evidence="11" type="ORF">M501DRAFT_1031290</name>
</gene>
<dbReference type="Proteomes" id="UP000799429">
    <property type="component" value="Unassembled WGS sequence"/>
</dbReference>
<dbReference type="GO" id="GO:0015271">
    <property type="term" value="F:outward rectifier potassium channel activity"/>
    <property type="evidence" value="ECO:0007669"/>
    <property type="project" value="TreeGrafter"/>
</dbReference>
<feature type="region of interest" description="Disordered" evidence="8">
    <location>
        <begin position="669"/>
        <end position="694"/>
    </location>
</feature>
<dbReference type="InterPro" id="IPR003280">
    <property type="entry name" value="2pore_dom_K_chnl"/>
</dbReference>
<feature type="region of interest" description="Disordered" evidence="8">
    <location>
        <begin position="488"/>
        <end position="518"/>
    </location>
</feature>
<dbReference type="PANTHER" id="PTHR11003">
    <property type="entry name" value="POTASSIUM CHANNEL, SUBFAMILY K"/>
    <property type="match status" value="1"/>
</dbReference>
<keyword evidence="7 11" id="KW-0407">Ion channel</keyword>